<organism evidence="2 3">
    <name type="scientific">Lophium mytilinum</name>
    <dbReference type="NCBI Taxonomy" id="390894"/>
    <lineage>
        <taxon>Eukaryota</taxon>
        <taxon>Fungi</taxon>
        <taxon>Dikarya</taxon>
        <taxon>Ascomycota</taxon>
        <taxon>Pezizomycotina</taxon>
        <taxon>Dothideomycetes</taxon>
        <taxon>Pleosporomycetidae</taxon>
        <taxon>Mytilinidiales</taxon>
        <taxon>Mytilinidiaceae</taxon>
        <taxon>Lophium</taxon>
    </lineage>
</organism>
<dbReference type="OrthoDB" id="3666869at2759"/>
<evidence type="ECO:0000313" key="3">
    <source>
        <dbReference type="Proteomes" id="UP000799750"/>
    </source>
</evidence>
<dbReference type="Proteomes" id="UP000799750">
    <property type="component" value="Unassembled WGS sequence"/>
</dbReference>
<reference evidence="2" key="1">
    <citation type="journal article" date="2020" name="Stud. Mycol.">
        <title>101 Dothideomycetes genomes: a test case for predicting lifestyles and emergence of pathogens.</title>
        <authorList>
            <person name="Haridas S."/>
            <person name="Albert R."/>
            <person name="Binder M."/>
            <person name="Bloem J."/>
            <person name="Labutti K."/>
            <person name="Salamov A."/>
            <person name="Andreopoulos B."/>
            <person name="Baker S."/>
            <person name="Barry K."/>
            <person name="Bills G."/>
            <person name="Bluhm B."/>
            <person name="Cannon C."/>
            <person name="Castanera R."/>
            <person name="Culley D."/>
            <person name="Daum C."/>
            <person name="Ezra D."/>
            <person name="Gonzalez J."/>
            <person name="Henrissat B."/>
            <person name="Kuo A."/>
            <person name="Liang C."/>
            <person name="Lipzen A."/>
            <person name="Lutzoni F."/>
            <person name="Magnuson J."/>
            <person name="Mondo S."/>
            <person name="Nolan M."/>
            <person name="Ohm R."/>
            <person name="Pangilinan J."/>
            <person name="Park H.-J."/>
            <person name="Ramirez L."/>
            <person name="Alfaro M."/>
            <person name="Sun H."/>
            <person name="Tritt A."/>
            <person name="Yoshinaga Y."/>
            <person name="Zwiers L.-H."/>
            <person name="Turgeon B."/>
            <person name="Goodwin S."/>
            <person name="Spatafora J."/>
            <person name="Crous P."/>
            <person name="Grigoriev I."/>
        </authorList>
    </citation>
    <scope>NUCLEOTIDE SEQUENCE</scope>
    <source>
        <strain evidence="2">CBS 269.34</strain>
    </source>
</reference>
<sequence length="525" mass="58046">MASFGAGGSMANAPHDANLEEVPRKDTHICGTPHEQRYNTTQPPSKRKPRTSTPLPSISPSTGLGAVATEAGRKAAPSNKRPCFGGTYTESDINDRAIVDGEAMQSVDPDTISTAPPGVREITQYKATADSSSNVNTSAHVDMADQQRLVELTTLVRDMAFSFLEHEASEDRKADAMRFRQLLGEIGMLEPKVHDIVVAGHETTFFSFPREIRDEIYKLSLVAVSDSEQPVIEFDRIGPERLAMLKAQEGGLVPFDGSELLEGEGIVMNLLRTSRQVKLEAEETFYKYNNFSFPNRQFGEFYDGCTLGMFHLSLSSSAFANIRSLQIHLGSPDDPRWYAEAPEDPEDLKSAELNYLKKIDPHYLTKYSHICRSPDGTVLDNNLWLFTTWVNKLDHVFKMPALKHLDIDMYCVCGWIGKPHEAPKPDPLRAATQIILSRMRDRKKSGLGCIRVGVSRVDLSEMPGLWTERRRIDMPLEATTENCDLNYSADENWGHSDLTESEGLSGSGTAIPVNDVSCGTGGDGG</sequence>
<accession>A0A6A6QUR3</accession>
<evidence type="ECO:0000313" key="2">
    <source>
        <dbReference type="EMBL" id="KAF2495882.1"/>
    </source>
</evidence>
<dbReference type="PANTHER" id="PTHR38790:SF9">
    <property type="entry name" value="F-BOX DOMAIN-CONTAINING PROTEIN"/>
    <property type="match status" value="1"/>
</dbReference>
<feature type="region of interest" description="Disordered" evidence="1">
    <location>
        <begin position="1"/>
        <end position="88"/>
    </location>
</feature>
<protein>
    <submittedName>
        <fullName evidence="2">Uncharacterized protein</fullName>
    </submittedName>
</protein>
<feature type="compositionally biased region" description="Low complexity" evidence="1">
    <location>
        <begin position="51"/>
        <end position="62"/>
    </location>
</feature>
<name>A0A6A6QUR3_9PEZI</name>
<evidence type="ECO:0000256" key="1">
    <source>
        <dbReference type="SAM" id="MobiDB-lite"/>
    </source>
</evidence>
<dbReference type="EMBL" id="MU004188">
    <property type="protein sequence ID" value="KAF2495882.1"/>
    <property type="molecule type" value="Genomic_DNA"/>
</dbReference>
<feature type="compositionally biased region" description="Basic and acidic residues" evidence="1">
    <location>
        <begin position="17"/>
        <end position="28"/>
    </location>
</feature>
<feature type="region of interest" description="Disordered" evidence="1">
    <location>
        <begin position="498"/>
        <end position="525"/>
    </location>
</feature>
<dbReference type="AlphaFoldDB" id="A0A6A6QUR3"/>
<gene>
    <name evidence="2" type="ORF">BU16DRAFT_617415</name>
</gene>
<keyword evidence="3" id="KW-1185">Reference proteome</keyword>
<proteinExistence type="predicted"/>
<dbReference type="PANTHER" id="PTHR38790">
    <property type="entry name" value="2EXR DOMAIN-CONTAINING PROTEIN-RELATED"/>
    <property type="match status" value="1"/>
</dbReference>